<organism evidence="3 4">
    <name type="scientific">Legionella fallonii LLAP-10</name>
    <dbReference type="NCBI Taxonomy" id="1212491"/>
    <lineage>
        <taxon>Bacteria</taxon>
        <taxon>Pseudomonadati</taxon>
        <taxon>Pseudomonadota</taxon>
        <taxon>Gammaproteobacteria</taxon>
        <taxon>Legionellales</taxon>
        <taxon>Legionellaceae</taxon>
        <taxon>Legionella</taxon>
    </lineage>
</organism>
<evidence type="ECO:0000313" key="3">
    <source>
        <dbReference type="EMBL" id="CEG57070.1"/>
    </source>
</evidence>
<proteinExistence type="predicted"/>
<protein>
    <recommendedName>
        <fullName evidence="2">Lipid/polyisoprenoid-binding YceI-like domain-containing protein</fullName>
    </recommendedName>
</protein>
<evidence type="ECO:0000259" key="2">
    <source>
        <dbReference type="SMART" id="SM00867"/>
    </source>
</evidence>
<feature type="signal peptide" evidence="1">
    <location>
        <begin position="1"/>
        <end position="22"/>
    </location>
</feature>
<feature type="chain" id="PRO_5001942189" description="Lipid/polyisoprenoid-binding YceI-like domain-containing protein" evidence="1">
    <location>
        <begin position="23"/>
        <end position="191"/>
    </location>
</feature>
<dbReference type="PROSITE" id="PS51257">
    <property type="entry name" value="PROKAR_LIPOPROTEIN"/>
    <property type="match status" value="1"/>
</dbReference>
<dbReference type="OrthoDB" id="1247465at2"/>
<dbReference type="RefSeq" id="WP_045095634.1">
    <property type="nucleotide sequence ID" value="NZ_LN614827.1"/>
</dbReference>
<dbReference type="Proteomes" id="UP000032430">
    <property type="component" value="Chromosome I"/>
</dbReference>
<sequence>MELIRCYFLFLLMFLGCSITSANTLPEWQINPEQSELSFTATQNEAPFTGMFKNFSGEIFVDPANYKASSIHIVVDMTSLSASYADLVTTLQTPDWFDSKMFPKAEFKATKFNKTGDKTYEAIGSLTIRDKTVPVTLTFTAEESPKGHALVDGHTTIKRTMFGVGQGDWASTNEIKDDVAVHFKIVAIRKN</sequence>
<dbReference type="PANTHER" id="PTHR34406">
    <property type="entry name" value="PROTEIN YCEI"/>
    <property type="match status" value="1"/>
</dbReference>
<feature type="domain" description="Lipid/polyisoprenoid-binding YceI-like" evidence="2">
    <location>
        <begin position="27"/>
        <end position="188"/>
    </location>
</feature>
<dbReference type="EMBL" id="LN614827">
    <property type="protein sequence ID" value="CEG57070.1"/>
    <property type="molecule type" value="Genomic_DNA"/>
</dbReference>
<dbReference type="PANTHER" id="PTHR34406:SF1">
    <property type="entry name" value="PROTEIN YCEI"/>
    <property type="match status" value="1"/>
</dbReference>
<dbReference type="Pfam" id="PF04264">
    <property type="entry name" value="YceI"/>
    <property type="match status" value="1"/>
</dbReference>
<keyword evidence="1" id="KW-0732">Signal</keyword>
<dbReference type="Gene3D" id="2.40.128.110">
    <property type="entry name" value="Lipid/polyisoprenoid-binding, YceI-like"/>
    <property type="match status" value="1"/>
</dbReference>
<dbReference type="KEGG" id="lfa:LFA_1664"/>
<evidence type="ECO:0000313" key="4">
    <source>
        <dbReference type="Proteomes" id="UP000032430"/>
    </source>
</evidence>
<dbReference type="STRING" id="1212491.LFA_1664"/>
<dbReference type="InterPro" id="IPR036761">
    <property type="entry name" value="TTHA0802/YceI-like_sf"/>
</dbReference>
<dbReference type="AlphaFoldDB" id="A0A098G6D3"/>
<gene>
    <name evidence="3" type="ORF">LFA_1664</name>
</gene>
<evidence type="ECO:0000256" key="1">
    <source>
        <dbReference type="SAM" id="SignalP"/>
    </source>
</evidence>
<dbReference type="SMART" id="SM00867">
    <property type="entry name" value="YceI"/>
    <property type="match status" value="1"/>
</dbReference>
<dbReference type="HOGENOM" id="CLU_071003_5_1_6"/>
<keyword evidence="4" id="KW-1185">Reference proteome</keyword>
<dbReference type="SUPFAM" id="SSF101874">
    <property type="entry name" value="YceI-like"/>
    <property type="match status" value="1"/>
</dbReference>
<name>A0A098G6D3_9GAMM</name>
<dbReference type="InterPro" id="IPR007372">
    <property type="entry name" value="Lipid/polyisoprenoid-bd_YceI"/>
</dbReference>
<accession>A0A098G6D3</accession>
<reference evidence="4" key="1">
    <citation type="submission" date="2014-09" db="EMBL/GenBank/DDBJ databases">
        <authorList>
            <person name="Gomez-Valero L."/>
        </authorList>
    </citation>
    <scope>NUCLEOTIDE SEQUENCE [LARGE SCALE GENOMIC DNA]</scope>
    <source>
        <strain evidence="4">ATCC700992</strain>
    </source>
</reference>